<evidence type="ECO:0000256" key="1">
    <source>
        <dbReference type="ARBA" id="ARBA00001974"/>
    </source>
</evidence>
<feature type="domain" description="FAD-binding" evidence="4">
    <location>
        <begin position="2"/>
        <end position="361"/>
    </location>
</feature>
<dbReference type="PANTHER" id="PTHR43004">
    <property type="entry name" value="TRK SYSTEM POTASSIUM UPTAKE PROTEIN"/>
    <property type="match status" value="1"/>
</dbReference>
<keyword evidence="2" id="KW-0285">Flavoprotein</keyword>
<keyword evidence="6" id="KW-1185">Reference proteome</keyword>
<proteinExistence type="predicted"/>
<dbReference type="PANTHER" id="PTHR43004:SF19">
    <property type="entry name" value="BINDING MONOOXYGENASE, PUTATIVE (JCVI)-RELATED"/>
    <property type="match status" value="1"/>
</dbReference>
<dbReference type="PRINTS" id="PR00420">
    <property type="entry name" value="RNGMNOXGNASE"/>
</dbReference>
<dbReference type="Pfam" id="PF01494">
    <property type="entry name" value="FAD_binding_3"/>
    <property type="match status" value="1"/>
</dbReference>
<keyword evidence="3" id="KW-0274">FAD</keyword>
<dbReference type="SUPFAM" id="SSF51905">
    <property type="entry name" value="FAD/NAD(P)-binding domain"/>
    <property type="match status" value="1"/>
</dbReference>
<gene>
    <name evidence="5" type="ORF">HF577_04640</name>
</gene>
<organism evidence="5 6">
    <name type="scientific">Pseudonocardia xinjiangensis</name>
    <dbReference type="NCBI Taxonomy" id="75289"/>
    <lineage>
        <taxon>Bacteria</taxon>
        <taxon>Bacillati</taxon>
        <taxon>Actinomycetota</taxon>
        <taxon>Actinomycetes</taxon>
        <taxon>Pseudonocardiales</taxon>
        <taxon>Pseudonocardiaceae</taxon>
        <taxon>Pseudonocardia</taxon>
    </lineage>
</organism>
<dbReference type="EMBL" id="JAAXKY010000008">
    <property type="protein sequence ID" value="NMH76396.1"/>
    <property type="molecule type" value="Genomic_DNA"/>
</dbReference>
<comment type="caution">
    <text evidence="5">The sequence shown here is derived from an EMBL/GenBank/DDBJ whole genome shotgun (WGS) entry which is preliminary data.</text>
</comment>
<dbReference type="Gene3D" id="3.50.50.60">
    <property type="entry name" value="FAD/NAD(P)-binding domain"/>
    <property type="match status" value="2"/>
</dbReference>
<evidence type="ECO:0000256" key="3">
    <source>
        <dbReference type="ARBA" id="ARBA00022827"/>
    </source>
</evidence>
<dbReference type="InterPro" id="IPR002938">
    <property type="entry name" value="FAD-bd"/>
</dbReference>
<dbReference type="RefSeq" id="WP_169394476.1">
    <property type="nucleotide sequence ID" value="NZ_BAAAJH010000008.1"/>
</dbReference>
<dbReference type="Proteomes" id="UP001296706">
    <property type="component" value="Unassembled WGS sequence"/>
</dbReference>
<dbReference type="Pfam" id="PF21274">
    <property type="entry name" value="Rng_hyd_C"/>
    <property type="match status" value="1"/>
</dbReference>
<evidence type="ECO:0000313" key="5">
    <source>
        <dbReference type="EMBL" id="NMH76396.1"/>
    </source>
</evidence>
<evidence type="ECO:0000256" key="2">
    <source>
        <dbReference type="ARBA" id="ARBA00022630"/>
    </source>
</evidence>
<accession>A0ABX1R7N7</accession>
<dbReference type="Gene3D" id="3.30.70.2450">
    <property type="match status" value="1"/>
</dbReference>
<sequence>MYDVVVVGSGPVGLFLACELRLAGARPLVLERLTEPVITDKAHGLTGQVVRLLDHRGLFERCGGRGLPIPAPGFFFGALPLRLRVLGDDNPMYLLPCYQRKFERVLTERATELGVEIRRGCEVRSFAQDAAQVDVEVRDQAGTSTISARYLVGCDGARSVVRKQMGVAFPGITDDHIVSRSAIIAPSDTFRFTAAGRLVVAGLGEISPQFHRTERGVFTLAPFDPQRPHLTTTEWEDEPAGDSPGSGAPMTMTEMEDSVERILGVRPSLAPASGDEPGLLRRLSGCNTRIAERYRAGRVFLAGDAAHVHSASGGPGLNLGLQDAANLAWKLAADVQGWASPGLLDTYESERLAIGRRVFMQTQAQTALMAPGGPTTALRELFGEMLDRVENVQLVADLMAGSDVRLDMGDEDPAGPTGRFAPNLDLCTADGRRHRIAEFQRDGRAVLLDLSEGGELAAATSHWTDRVKYVRAAAATTGAPAALLIRPDGYVAWAGIDADGLRSALARWFGPAELPASWATDLVGA</sequence>
<evidence type="ECO:0000313" key="6">
    <source>
        <dbReference type="Proteomes" id="UP001296706"/>
    </source>
</evidence>
<reference evidence="5 6" key="1">
    <citation type="submission" date="2020-04" db="EMBL/GenBank/DDBJ databases">
        <authorList>
            <person name="Klaysubun C."/>
            <person name="Duangmal K."/>
            <person name="Lipun K."/>
        </authorList>
    </citation>
    <scope>NUCLEOTIDE SEQUENCE [LARGE SCALE GENOMIC DNA]</scope>
    <source>
        <strain evidence="5 6">JCM 11839</strain>
    </source>
</reference>
<name>A0ABX1R7N7_9PSEU</name>
<evidence type="ECO:0000259" key="4">
    <source>
        <dbReference type="Pfam" id="PF01494"/>
    </source>
</evidence>
<dbReference type="InterPro" id="IPR050641">
    <property type="entry name" value="RIFMO-like"/>
</dbReference>
<protein>
    <submittedName>
        <fullName evidence="5">FAD-dependent oxidoreductase</fullName>
    </submittedName>
</protein>
<comment type="cofactor">
    <cofactor evidence="1">
        <name>FAD</name>
        <dbReference type="ChEBI" id="CHEBI:57692"/>
    </cofactor>
</comment>
<dbReference type="Gene3D" id="3.40.30.120">
    <property type="match status" value="1"/>
</dbReference>
<dbReference type="InterPro" id="IPR036188">
    <property type="entry name" value="FAD/NAD-bd_sf"/>
</dbReference>